<sequence>MLSLIDASKEGTMLLGVLPRVLAGVNDGEATLPREWSRHPALWRALGRSGYIS</sequence>
<proteinExistence type="predicted"/>
<dbReference type="Proteomes" id="UP000005038">
    <property type="component" value="Unassembled WGS sequence"/>
</dbReference>
<dbReference type="AlphaFoldDB" id="H5TJB8"/>
<dbReference type="STRING" id="1108044.GOOTI_071_00050"/>
<evidence type="ECO:0000313" key="1">
    <source>
        <dbReference type="EMBL" id="GAB33576.1"/>
    </source>
</evidence>
<dbReference type="EMBL" id="BAFB01000071">
    <property type="protein sequence ID" value="GAB33576.1"/>
    <property type="molecule type" value="Genomic_DNA"/>
</dbReference>
<accession>H5TJB8</accession>
<organism evidence="1 2">
    <name type="scientific">Gordonia otitidis (strain DSM 44809 / CCUG 52243 / JCM 12355 / NBRC 100426 / IFM 10032)</name>
    <dbReference type="NCBI Taxonomy" id="1108044"/>
    <lineage>
        <taxon>Bacteria</taxon>
        <taxon>Bacillati</taxon>
        <taxon>Actinomycetota</taxon>
        <taxon>Actinomycetes</taxon>
        <taxon>Mycobacteriales</taxon>
        <taxon>Gordoniaceae</taxon>
        <taxon>Gordonia</taxon>
    </lineage>
</organism>
<reference evidence="1" key="1">
    <citation type="submission" date="2012-02" db="EMBL/GenBank/DDBJ databases">
        <title>Whole genome shotgun sequence of Gordonia otitidis NBRC 100426.</title>
        <authorList>
            <person name="Yoshida I."/>
            <person name="Hosoyama A."/>
            <person name="Tsuchikane K."/>
            <person name="Katsumata H."/>
            <person name="Yamazaki S."/>
            <person name="Fujita N."/>
        </authorList>
    </citation>
    <scope>NUCLEOTIDE SEQUENCE [LARGE SCALE GENOMIC DNA]</scope>
    <source>
        <strain evidence="1">NBRC 100426</strain>
    </source>
</reference>
<evidence type="ECO:0000313" key="2">
    <source>
        <dbReference type="Proteomes" id="UP000005038"/>
    </source>
</evidence>
<gene>
    <name evidence="1" type="ORF">GOOTI_071_00050</name>
</gene>
<name>H5TJB8_GORO1</name>
<keyword evidence="2" id="KW-1185">Reference proteome</keyword>
<comment type="caution">
    <text evidence="1">The sequence shown here is derived from an EMBL/GenBank/DDBJ whole genome shotgun (WGS) entry which is preliminary data.</text>
</comment>
<protein>
    <submittedName>
        <fullName evidence="1">Uncharacterized protein</fullName>
    </submittedName>
</protein>